<evidence type="ECO:0008006" key="4">
    <source>
        <dbReference type="Google" id="ProtNLM"/>
    </source>
</evidence>
<evidence type="ECO:0000256" key="1">
    <source>
        <dbReference type="SAM" id="MobiDB-lite"/>
    </source>
</evidence>
<gene>
    <name evidence="2" type="ORF">ACFSUT_31175</name>
</gene>
<name>A0ABW5I693_9PSEU</name>
<protein>
    <recommendedName>
        <fullName evidence="4">Transposase</fullName>
    </recommendedName>
</protein>
<evidence type="ECO:0000313" key="3">
    <source>
        <dbReference type="Proteomes" id="UP001597542"/>
    </source>
</evidence>
<feature type="region of interest" description="Disordered" evidence="1">
    <location>
        <begin position="42"/>
        <end position="68"/>
    </location>
</feature>
<dbReference type="RefSeq" id="WP_344276099.1">
    <property type="nucleotide sequence ID" value="NZ_BAAAHV010000012.1"/>
</dbReference>
<dbReference type="EMBL" id="JBHUKQ010000015">
    <property type="protein sequence ID" value="MFD2484773.1"/>
    <property type="molecule type" value="Genomic_DNA"/>
</dbReference>
<keyword evidence="3" id="KW-1185">Reference proteome</keyword>
<accession>A0ABW5I693</accession>
<dbReference type="Proteomes" id="UP001597542">
    <property type="component" value="Unassembled WGS sequence"/>
</dbReference>
<sequence length="68" mass="7679">MARRQRAFLHRSREEETHVIADEDFGLEQNLVADLDGGVTASPRAREKTTAADRFGPFRASLHWPNSS</sequence>
<reference evidence="3" key="1">
    <citation type="journal article" date="2019" name="Int. J. Syst. Evol. Microbiol.">
        <title>The Global Catalogue of Microorganisms (GCM) 10K type strain sequencing project: providing services to taxonomists for standard genome sequencing and annotation.</title>
        <authorList>
            <consortium name="The Broad Institute Genomics Platform"/>
            <consortium name="The Broad Institute Genome Sequencing Center for Infectious Disease"/>
            <person name="Wu L."/>
            <person name="Ma J."/>
        </authorList>
    </citation>
    <scope>NUCLEOTIDE SEQUENCE [LARGE SCALE GENOMIC DNA]</scope>
    <source>
        <strain evidence="3">CGMCC 4.7638</strain>
    </source>
</reference>
<evidence type="ECO:0000313" key="2">
    <source>
        <dbReference type="EMBL" id="MFD2484773.1"/>
    </source>
</evidence>
<comment type="caution">
    <text evidence="2">The sequence shown here is derived from an EMBL/GenBank/DDBJ whole genome shotgun (WGS) entry which is preliminary data.</text>
</comment>
<proteinExistence type="predicted"/>
<organism evidence="2 3">
    <name type="scientific">Amycolatopsis albidoflavus</name>
    <dbReference type="NCBI Taxonomy" id="102226"/>
    <lineage>
        <taxon>Bacteria</taxon>
        <taxon>Bacillati</taxon>
        <taxon>Actinomycetota</taxon>
        <taxon>Actinomycetes</taxon>
        <taxon>Pseudonocardiales</taxon>
        <taxon>Pseudonocardiaceae</taxon>
        <taxon>Amycolatopsis</taxon>
    </lineage>
</organism>